<keyword evidence="3" id="KW-1185">Reference proteome</keyword>
<dbReference type="AlphaFoldDB" id="A0A1G4IEG2"/>
<feature type="region of interest" description="Disordered" evidence="1">
    <location>
        <begin position="141"/>
        <end position="168"/>
    </location>
</feature>
<feature type="compositionally biased region" description="Basic residues" evidence="1">
    <location>
        <begin position="1"/>
        <end position="17"/>
    </location>
</feature>
<organism evidence="2 3">
    <name type="scientific">Trypanosoma equiperdum</name>
    <dbReference type="NCBI Taxonomy" id="5694"/>
    <lineage>
        <taxon>Eukaryota</taxon>
        <taxon>Discoba</taxon>
        <taxon>Euglenozoa</taxon>
        <taxon>Kinetoplastea</taxon>
        <taxon>Metakinetoplastina</taxon>
        <taxon>Trypanosomatida</taxon>
        <taxon>Trypanosomatidae</taxon>
        <taxon>Trypanosoma</taxon>
    </lineage>
</organism>
<gene>
    <name evidence="2" type="ORF">TEOVI_000204900</name>
</gene>
<accession>A0A1G4IEG2</accession>
<evidence type="ECO:0000313" key="2">
    <source>
        <dbReference type="EMBL" id="SCU70476.1"/>
    </source>
</evidence>
<reference evidence="2" key="1">
    <citation type="submission" date="2016-09" db="EMBL/GenBank/DDBJ databases">
        <authorList>
            <person name="Hebert L."/>
            <person name="Moumen B."/>
        </authorList>
    </citation>
    <scope>NUCLEOTIDE SEQUENCE [LARGE SCALE GENOMIC DNA]</scope>
    <source>
        <strain evidence="2">OVI</strain>
    </source>
</reference>
<feature type="region of interest" description="Disordered" evidence="1">
    <location>
        <begin position="1"/>
        <end position="20"/>
    </location>
</feature>
<sequence>MAKSTRSKWKKAHRRQRAQLEAATVSKRIGRLNGKLKLAAEGGLSEVPLQDPETRFHFVNPQMDHNVPHTCKGLNNNYEQLIRESPDFNKPLKLKPPTTNYYGKSNPDAPHPVTCQYEVISATTPVAGHALSVEDVARMTKEQVEHNQSKPEEARNDKGMRTEENEENDMEEFVLGCNDAAKETTVKTKALLAGKTTISPLPKKSRKAPVKSVTTALKRNGQLRSSKEKKKVQWR</sequence>
<feature type="compositionally biased region" description="Basic and acidic residues" evidence="1">
    <location>
        <begin position="141"/>
        <end position="163"/>
    </location>
</feature>
<dbReference type="GeneID" id="92375989"/>
<protein>
    <submittedName>
        <fullName evidence="2">Uncharacterized protein</fullName>
    </submittedName>
</protein>
<dbReference type="EMBL" id="CZPT02001459">
    <property type="protein sequence ID" value="SCU70476.1"/>
    <property type="molecule type" value="Genomic_DNA"/>
</dbReference>
<comment type="caution">
    <text evidence="2">The sequence shown here is derived from an EMBL/GenBank/DDBJ whole genome shotgun (WGS) entry which is preliminary data.</text>
</comment>
<evidence type="ECO:0000256" key="1">
    <source>
        <dbReference type="SAM" id="MobiDB-lite"/>
    </source>
</evidence>
<feature type="region of interest" description="Disordered" evidence="1">
    <location>
        <begin position="195"/>
        <end position="235"/>
    </location>
</feature>
<dbReference type="RefSeq" id="XP_067081281.1">
    <property type="nucleotide sequence ID" value="XM_067225180.1"/>
</dbReference>
<proteinExistence type="predicted"/>
<name>A0A1G4IEG2_TRYEQ</name>
<dbReference type="Proteomes" id="UP000195570">
    <property type="component" value="Unassembled WGS sequence"/>
</dbReference>
<evidence type="ECO:0000313" key="3">
    <source>
        <dbReference type="Proteomes" id="UP000195570"/>
    </source>
</evidence>
<dbReference type="VEuPathDB" id="TriTrypDB:TEOVI_000204900"/>